<keyword evidence="1" id="KW-1003">Cell membrane</keyword>
<dbReference type="AlphaFoldDB" id="A0AAU7VPP1"/>
<comment type="similarity">
    <text evidence="1">Belongs to the sbp family.</text>
</comment>
<evidence type="ECO:0000256" key="2">
    <source>
        <dbReference type="SAM" id="Phobius"/>
    </source>
</evidence>
<dbReference type="GO" id="GO:0005886">
    <property type="term" value="C:plasma membrane"/>
    <property type="evidence" value="ECO:0007669"/>
    <property type="project" value="UniProtKB-SubCell"/>
</dbReference>
<dbReference type="Pfam" id="PF06947">
    <property type="entry name" value="DUF1290"/>
    <property type="match status" value="1"/>
</dbReference>
<feature type="transmembrane region" description="Helical" evidence="2">
    <location>
        <begin position="83"/>
        <end position="101"/>
    </location>
</feature>
<sequence>MFPILGLFFGFLVGWVSSITIPVEYAHYLSIALLAGLDSIFGGVRSHLVGDFDMQVFFTGFFGNILLASAITVMGQWLGVELYLAVVIVFMFRLFKNLAIIRRITLKNYIKSKKNY</sequence>
<dbReference type="EMBL" id="CP158367">
    <property type="protein sequence ID" value="XBX76115.1"/>
    <property type="molecule type" value="Genomic_DNA"/>
</dbReference>
<dbReference type="RefSeq" id="WP_350344849.1">
    <property type="nucleotide sequence ID" value="NZ_CP158367.1"/>
</dbReference>
<accession>A0AAU7VPP1</accession>
<dbReference type="PIRSF" id="PIRSF018579">
    <property type="entry name" value="Sbp"/>
    <property type="match status" value="1"/>
</dbReference>
<reference evidence="3" key="2">
    <citation type="submission" date="2024-06" db="EMBL/GenBank/DDBJ databases">
        <authorList>
            <person name="Petrova K.O."/>
            <person name="Toshchakov S.V."/>
            <person name="Boltjanskaja Y.V."/>
            <person name="Kevbrin V."/>
        </authorList>
    </citation>
    <scope>NUCLEOTIDE SEQUENCE</scope>
    <source>
        <strain evidence="3">Z-910T</strain>
    </source>
</reference>
<keyword evidence="1 2" id="KW-0812">Transmembrane</keyword>
<dbReference type="InterPro" id="IPR009709">
    <property type="entry name" value="DUF1290"/>
</dbReference>
<keyword evidence="2" id="KW-1133">Transmembrane helix</keyword>
<proteinExistence type="inferred from homology"/>
<evidence type="ECO:0000313" key="3">
    <source>
        <dbReference type="EMBL" id="XBX76115.1"/>
    </source>
</evidence>
<feature type="transmembrane region" description="Helical" evidence="2">
    <location>
        <begin position="28"/>
        <end position="44"/>
    </location>
</feature>
<protein>
    <submittedName>
        <fullName evidence="3">Small basic family protein</fullName>
    </submittedName>
</protein>
<reference evidence="3" key="1">
    <citation type="journal article" date="2013" name="Extremophiles">
        <title>Proteinivorax tanatarense gen. nov., sp. nov., an anaerobic, haloalkaliphilic, proteolytic bacterium isolated from a decaying algal bloom, and proposal of Proteinivoraceae fam. nov.</title>
        <authorList>
            <person name="Kevbrin V."/>
            <person name="Boltyanskaya Y."/>
            <person name="Zhilina T."/>
            <person name="Kolganova T."/>
            <person name="Lavrentjeva E."/>
            <person name="Kuznetsov B."/>
        </authorList>
    </citation>
    <scope>NUCLEOTIDE SEQUENCE</scope>
    <source>
        <strain evidence="3">Z-910T</strain>
    </source>
</reference>
<evidence type="ECO:0000256" key="1">
    <source>
        <dbReference type="PIRNR" id="PIRNR018579"/>
    </source>
</evidence>
<feature type="transmembrane region" description="Helical" evidence="2">
    <location>
        <begin position="56"/>
        <end position="77"/>
    </location>
</feature>
<keyword evidence="1 2" id="KW-0472">Membrane</keyword>
<organism evidence="3">
    <name type="scientific">Proteinivorax tanatarense</name>
    <dbReference type="NCBI Taxonomy" id="1260629"/>
    <lineage>
        <taxon>Bacteria</taxon>
        <taxon>Bacillati</taxon>
        <taxon>Bacillota</taxon>
        <taxon>Clostridia</taxon>
        <taxon>Eubacteriales</taxon>
        <taxon>Proteinivoracaceae</taxon>
        <taxon>Proteinivorax</taxon>
    </lineage>
</organism>
<comment type="subcellular location">
    <subcellularLocation>
        <location evidence="1">Cell membrane</location>
        <topology evidence="1">Multi-pass membrane protein</topology>
    </subcellularLocation>
</comment>
<name>A0AAU7VPP1_9FIRM</name>
<gene>
    <name evidence="3" type="ORF">PRVXT_001291</name>
</gene>